<keyword evidence="3" id="KW-1185">Reference proteome</keyword>
<protein>
    <submittedName>
        <fullName evidence="2">Phasin family protein</fullName>
    </submittedName>
</protein>
<dbReference type="AlphaFoldDB" id="A0A917I8Q9"/>
<proteinExistence type="predicted"/>
<organism evidence="2 3">
    <name type="scientific">Alsobacter metallidurans</name>
    <dbReference type="NCBI Taxonomy" id="340221"/>
    <lineage>
        <taxon>Bacteria</taxon>
        <taxon>Pseudomonadati</taxon>
        <taxon>Pseudomonadota</taxon>
        <taxon>Alphaproteobacteria</taxon>
        <taxon>Hyphomicrobiales</taxon>
        <taxon>Alsobacteraceae</taxon>
        <taxon>Alsobacter</taxon>
    </lineage>
</organism>
<dbReference type="InterPro" id="IPR018968">
    <property type="entry name" value="Phasin"/>
</dbReference>
<evidence type="ECO:0000313" key="3">
    <source>
        <dbReference type="Proteomes" id="UP000603912"/>
    </source>
</evidence>
<dbReference type="Pfam" id="PF09361">
    <property type="entry name" value="Phasin_2"/>
    <property type="match status" value="1"/>
</dbReference>
<gene>
    <name evidence="2" type="ORF">GCM10007036_31890</name>
</gene>
<dbReference type="EMBL" id="BMES01000002">
    <property type="protein sequence ID" value="GGH25045.1"/>
    <property type="molecule type" value="Genomic_DNA"/>
</dbReference>
<feature type="domain" description="Phasin" evidence="1">
    <location>
        <begin position="6"/>
        <end position="101"/>
    </location>
</feature>
<dbReference type="RefSeq" id="WP_188518706.1">
    <property type="nucleotide sequence ID" value="NZ_BMES01000002.1"/>
</dbReference>
<evidence type="ECO:0000259" key="1">
    <source>
        <dbReference type="Pfam" id="PF09361"/>
    </source>
</evidence>
<accession>A0A917I8Q9</accession>
<name>A0A917I8Q9_9HYPH</name>
<sequence>MATQFDMQKLGKDNVDVALKSFGATSKGVQAIAAETAEFSKKSFESVSAVAEKLVAVKTLDKAFEIQSEYVKSAYEGFVAYATKVGDLYSNLAKETVKPYEGMFAKATATAK</sequence>
<reference evidence="2" key="1">
    <citation type="journal article" date="2014" name="Int. J. Syst. Evol. Microbiol.">
        <title>Complete genome sequence of Corynebacterium casei LMG S-19264T (=DSM 44701T), isolated from a smear-ripened cheese.</title>
        <authorList>
            <consortium name="US DOE Joint Genome Institute (JGI-PGF)"/>
            <person name="Walter F."/>
            <person name="Albersmeier A."/>
            <person name="Kalinowski J."/>
            <person name="Ruckert C."/>
        </authorList>
    </citation>
    <scope>NUCLEOTIDE SEQUENCE</scope>
    <source>
        <strain evidence="2">CGMCC 1.12214</strain>
    </source>
</reference>
<reference evidence="2" key="2">
    <citation type="submission" date="2020-09" db="EMBL/GenBank/DDBJ databases">
        <authorList>
            <person name="Sun Q."/>
            <person name="Zhou Y."/>
        </authorList>
    </citation>
    <scope>NUCLEOTIDE SEQUENCE</scope>
    <source>
        <strain evidence="2">CGMCC 1.12214</strain>
    </source>
</reference>
<evidence type="ECO:0000313" key="2">
    <source>
        <dbReference type="EMBL" id="GGH25045.1"/>
    </source>
</evidence>
<comment type="caution">
    <text evidence="2">The sequence shown here is derived from an EMBL/GenBank/DDBJ whole genome shotgun (WGS) entry which is preliminary data.</text>
</comment>
<dbReference type="Proteomes" id="UP000603912">
    <property type="component" value="Unassembled WGS sequence"/>
</dbReference>